<evidence type="ECO:0000256" key="5">
    <source>
        <dbReference type="ARBA" id="ARBA00093761"/>
    </source>
</evidence>
<keyword evidence="10" id="KW-1185">Reference proteome</keyword>
<sequence length="77" mass="8544">MNRSEVVDFPERYNPFTGRRVVPGVDDAVPAAALLGLEPPRFCEECGRRMIVQVSPDGWWAKCSRHGVTDSTALGLR</sequence>
<dbReference type="OrthoDB" id="3829284at2"/>
<protein>
    <recommendedName>
        <fullName evidence="7">Biotin synthase auxiliary protein</fullName>
    </recommendedName>
</protein>
<dbReference type="Pfam" id="PF26519">
    <property type="entry name" value="BsaP"/>
    <property type="match status" value="1"/>
</dbReference>
<evidence type="ECO:0000313" key="9">
    <source>
        <dbReference type="EMBL" id="TQF73738.1"/>
    </source>
</evidence>
<comment type="similarity">
    <text evidence="6">Belongs to the BsaP family.</text>
</comment>
<evidence type="ECO:0000256" key="4">
    <source>
        <dbReference type="ARBA" id="ARBA00023004"/>
    </source>
</evidence>
<accession>A0A541BNA5</accession>
<evidence type="ECO:0000256" key="7">
    <source>
        <dbReference type="ARBA" id="ARBA00093796"/>
    </source>
</evidence>
<comment type="caution">
    <text evidence="9">The sequence shown here is derived from an EMBL/GenBank/DDBJ whole genome shotgun (WGS) entry which is preliminary data.</text>
</comment>
<evidence type="ECO:0000256" key="3">
    <source>
        <dbReference type="ARBA" id="ARBA00022756"/>
    </source>
</evidence>
<dbReference type="AlphaFoldDB" id="A0A541BNA5"/>
<reference evidence="9 10" key="1">
    <citation type="submission" date="2019-06" db="EMBL/GenBank/DDBJ databases">
        <title>Rhodococcus spaelei sp. nov., isolated from a cave.</title>
        <authorList>
            <person name="Lee S.D."/>
        </authorList>
    </citation>
    <scope>NUCLEOTIDE SEQUENCE [LARGE SCALE GENOMIC DNA]</scope>
    <source>
        <strain evidence="9 10">C9-5</strain>
    </source>
</reference>
<proteinExistence type="inferred from homology"/>
<dbReference type="InterPro" id="IPR058605">
    <property type="entry name" value="BsaP_C"/>
</dbReference>
<comment type="cofactor">
    <cofactor evidence="1">
        <name>iron-sulfur cluster</name>
        <dbReference type="ChEBI" id="CHEBI:30408"/>
    </cofactor>
</comment>
<evidence type="ECO:0000256" key="6">
    <source>
        <dbReference type="ARBA" id="ARBA00093780"/>
    </source>
</evidence>
<organism evidence="9 10">
    <name type="scientific">Rhodococcus spelaei</name>
    <dbReference type="NCBI Taxonomy" id="2546320"/>
    <lineage>
        <taxon>Bacteria</taxon>
        <taxon>Bacillati</taxon>
        <taxon>Actinomycetota</taxon>
        <taxon>Actinomycetes</taxon>
        <taxon>Mycobacteriales</taxon>
        <taxon>Nocardiaceae</taxon>
        <taxon>Rhodococcus</taxon>
    </lineage>
</organism>
<keyword evidence="4" id="KW-0408">Iron</keyword>
<dbReference type="EMBL" id="VIGH01000003">
    <property type="protein sequence ID" value="TQF73738.1"/>
    <property type="molecule type" value="Genomic_DNA"/>
</dbReference>
<evidence type="ECO:0000313" key="10">
    <source>
        <dbReference type="Proteomes" id="UP000316256"/>
    </source>
</evidence>
<evidence type="ECO:0000256" key="2">
    <source>
        <dbReference type="ARBA" id="ARBA00022723"/>
    </source>
</evidence>
<gene>
    <name evidence="9" type="ORF">FK531_09360</name>
</gene>
<dbReference type="Proteomes" id="UP000316256">
    <property type="component" value="Unassembled WGS sequence"/>
</dbReference>
<evidence type="ECO:0000259" key="8">
    <source>
        <dbReference type="Pfam" id="PF26519"/>
    </source>
</evidence>
<keyword evidence="3" id="KW-0093">Biotin biosynthesis</keyword>
<feature type="domain" description="Biotin synthase auxiliary protein C-terminal" evidence="8">
    <location>
        <begin position="50"/>
        <end position="74"/>
    </location>
</feature>
<name>A0A541BNA5_9NOCA</name>
<comment type="function">
    <text evidence="5">Required for the activity of the biotin synthase BioB.</text>
</comment>
<keyword evidence="2" id="KW-0479">Metal-binding</keyword>
<evidence type="ECO:0000256" key="1">
    <source>
        <dbReference type="ARBA" id="ARBA00001915"/>
    </source>
</evidence>